<dbReference type="Gene3D" id="2.40.128.140">
    <property type="entry name" value="Outer membrane protein"/>
    <property type="match status" value="1"/>
</dbReference>
<name>A0AAF1JXJ2_9PROT</name>
<accession>A0AAF1JXJ2</accession>
<dbReference type="RefSeq" id="WP_211875082.1">
    <property type="nucleotide sequence ID" value="NZ_JAAEDH010000016.1"/>
</dbReference>
<evidence type="ECO:0000313" key="2">
    <source>
        <dbReference type="Proteomes" id="UP001196068"/>
    </source>
</evidence>
<keyword evidence="2" id="KW-1185">Reference proteome</keyword>
<dbReference type="AlphaFoldDB" id="A0AAF1JXJ2"/>
<protein>
    <submittedName>
        <fullName evidence="1">Lipid A deacylase LpxR family protein</fullName>
    </submittedName>
</protein>
<organism evidence="1 2">
    <name type="scientific">Plastoroseomonas arctica</name>
    <dbReference type="NCBI Taxonomy" id="1509237"/>
    <lineage>
        <taxon>Bacteria</taxon>
        <taxon>Pseudomonadati</taxon>
        <taxon>Pseudomonadota</taxon>
        <taxon>Alphaproteobacteria</taxon>
        <taxon>Acetobacterales</taxon>
        <taxon>Acetobacteraceae</taxon>
        <taxon>Plastoroseomonas</taxon>
    </lineage>
</organism>
<reference evidence="1" key="2">
    <citation type="journal article" date="2021" name="Syst. Appl. Microbiol.">
        <title>Roseomonas hellenica sp. nov., isolated from roots of wild-growing Alkanna tinctoria.</title>
        <authorList>
            <person name="Rat A."/>
            <person name="Naranjo H.D."/>
            <person name="Lebbe L."/>
            <person name="Cnockaert M."/>
            <person name="Krigas N."/>
            <person name="Grigoriadou K."/>
            <person name="Maloupa E."/>
            <person name="Willems A."/>
        </authorList>
    </citation>
    <scope>NUCLEOTIDE SEQUENCE</scope>
    <source>
        <strain evidence="1">LMG 28251</strain>
    </source>
</reference>
<comment type="caution">
    <text evidence="1">The sequence shown here is derived from an EMBL/GenBank/DDBJ whole genome shotgun (WGS) entry which is preliminary data.</text>
</comment>
<proteinExistence type="predicted"/>
<sequence length="342" mass="37547">MNPIKPLFVMLILALAPGLAKGQIVPVIPAAPTPPPADLRGSLSLSIENDVLNGTDRYYTNGLQLSWYSPSADLPLPLDWLDRQLDFLLGKGQLRWGAAFGQSIFTPQDTERRNPDPRDRPYAGLLYGTVSLARDNGSSFTLFELQAGLVGPSALGRQVQNNFHDLISDNRSNGWRYQLRDEFVFGAVLSRTWRVPLLRFAGLEVEALPSATASLGTLLTSAAAGGIIRIGQGLDADFGPARIRPALSGSAFFQPRTREFGWYVFAGVEGRAVARDILLDGNTYRQSRSVDHRPFVGDAVYGLAVMYAGVRLSYTQVARTEEFYGQRGGVQRFASLNTTFRF</sequence>
<dbReference type="InterPro" id="IPR037107">
    <property type="entry name" value="Put_OMP_sf"/>
</dbReference>
<dbReference type="InterPro" id="IPR018707">
    <property type="entry name" value="LpxR"/>
</dbReference>
<gene>
    <name evidence="1" type="ORF">GXW79_14225</name>
</gene>
<reference evidence="1" key="1">
    <citation type="submission" date="2020-01" db="EMBL/GenBank/DDBJ databases">
        <authorList>
            <person name="Rat A."/>
        </authorList>
    </citation>
    <scope>NUCLEOTIDE SEQUENCE</scope>
    <source>
        <strain evidence="1">LMG 28251</strain>
    </source>
</reference>
<dbReference type="Pfam" id="PF09982">
    <property type="entry name" value="LpxR"/>
    <property type="match status" value="1"/>
</dbReference>
<dbReference type="Proteomes" id="UP001196068">
    <property type="component" value="Unassembled WGS sequence"/>
</dbReference>
<dbReference type="EMBL" id="JAAEDH010000016">
    <property type="protein sequence ID" value="MBR0656236.1"/>
    <property type="molecule type" value="Genomic_DNA"/>
</dbReference>
<evidence type="ECO:0000313" key="1">
    <source>
        <dbReference type="EMBL" id="MBR0656236.1"/>
    </source>
</evidence>